<evidence type="ECO:0000313" key="2">
    <source>
        <dbReference type="EMBL" id="QDU65886.1"/>
    </source>
</evidence>
<gene>
    <name evidence="2" type="ORF">Pla133_09520</name>
</gene>
<name>A0A518BFZ6_9BACT</name>
<proteinExistence type="predicted"/>
<evidence type="ECO:0000313" key="3">
    <source>
        <dbReference type="Proteomes" id="UP000316921"/>
    </source>
</evidence>
<accession>A0A518BFZ6</accession>
<feature type="signal peptide" evidence="1">
    <location>
        <begin position="1"/>
        <end position="21"/>
    </location>
</feature>
<evidence type="ECO:0000256" key="1">
    <source>
        <dbReference type="SAM" id="SignalP"/>
    </source>
</evidence>
<dbReference type="EMBL" id="CP036287">
    <property type="protein sequence ID" value="QDU65886.1"/>
    <property type="molecule type" value="Genomic_DNA"/>
</dbReference>
<organism evidence="2 3">
    <name type="scientific">Engelhardtia mirabilis</name>
    <dbReference type="NCBI Taxonomy" id="2528011"/>
    <lineage>
        <taxon>Bacteria</taxon>
        <taxon>Pseudomonadati</taxon>
        <taxon>Planctomycetota</taxon>
        <taxon>Planctomycetia</taxon>
        <taxon>Planctomycetia incertae sedis</taxon>
        <taxon>Engelhardtia</taxon>
    </lineage>
</organism>
<feature type="chain" id="PRO_5021762500" description="Formylglycine-generating sulfatase enzyme" evidence="1">
    <location>
        <begin position="22"/>
        <end position="1054"/>
    </location>
</feature>
<protein>
    <recommendedName>
        <fullName evidence="4">Formylglycine-generating sulfatase enzyme</fullName>
    </recommendedName>
</protein>
<sequence precursor="true">MLQLLSRSMFALALCCLPLAAQVEYPRQVPDDAAFTATLEALKAGMEDGFASLRGARLAEESWEPVLPAGMANDDTRDPTKRRHTFSRFSTVNLWVIKLSFRRTYRPSEAEIASLEADYQKLGAVMSAAAGDWGLETSTTSSNAKATDLIRPTEEERPPFIRVLLTRGESWGEEGWWELRLIANTRLAEELPAWIAHEPSSFRGVPTDAGFTAAVEAILAGIYTGLEPIKGLVSPRELSDRQAGAPTWSLMPLEGLPKDPEGWAHHMTDFGSYVNATYSFAEVVNPTDEQRAELDARFEGFAGILEAHARGWVVEGGVQADSLRPEGSRCLYLSPGPGMRAEQSDGTWLPHISLCLSKDPSGYDMDTHEPSDIERWSLYLDCTALGSPRPGDGRADWIADLLDPVELPPVPAELERVVLELVADAPSGFAGHATPELQGEVDLATYVRALDDPILPYSGPRQALTTHLQTGPDPAVLRDYLWTVEDDWHSEASVRLGLLTVPDVDAAARFTADQWMDAVIERLGVALDGWRVRVEDLPGGKEDFQVRLATFDGLRPDGHPVWVYVDRMVYPVSVPGQPEGDLYQLALYIATDHEATVGQDLLGRWNAAVAAGEQPLVSVLEVLGDPLAGRVQPSDRFVSEGGRPIDLLGLFGGDGSSELRYDLVRDGRYTELVLTPPRLSLARWAELRAAEVAGELPPAALAVCGGRLDLDEVGALLRELVAAGEVDFATLPPTFAKRLELETNRQLLTARFVLWGSDTAATKGLVETVRAGLAATFGSGWFLEDTTRNTGPVYDPYARQTHWFARPEGPQGMHPWVELVEYQRDSQAFLALEVHAFTAAHRAAHAEVPDGLWFEGLAGNCENGSGVAWCYREQVSFEGPFVGGLPSGVGRHLYPGDKAMAGVRYAAGRLELIGHKQPPPAPVVASVGEARSTWFTDGFFDQSQDSVEDGWHEQVASEYGDLFKWWDHDGETAFPTGDSAPQKATYSSRVCGGCGGDGWVDTSAFVDDYDVSSTATSTGLWMKGYDAVETYKRKRRVYSSEACSRCAGTGREYY</sequence>
<dbReference type="Proteomes" id="UP000316921">
    <property type="component" value="Chromosome"/>
</dbReference>
<keyword evidence="3" id="KW-1185">Reference proteome</keyword>
<reference evidence="2 3" key="1">
    <citation type="submission" date="2019-02" db="EMBL/GenBank/DDBJ databases">
        <title>Deep-cultivation of Planctomycetes and their phenomic and genomic characterization uncovers novel biology.</title>
        <authorList>
            <person name="Wiegand S."/>
            <person name="Jogler M."/>
            <person name="Boedeker C."/>
            <person name="Pinto D."/>
            <person name="Vollmers J."/>
            <person name="Rivas-Marin E."/>
            <person name="Kohn T."/>
            <person name="Peeters S.H."/>
            <person name="Heuer A."/>
            <person name="Rast P."/>
            <person name="Oberbeckmann S."/>
            <person name="Bunk B."/>
            <person name="Jeske O."/>
            <person name="Meyerdierks A."/>
            <person name="Storesund J.E."/>
            <person name="Kallscheuer N."/>
            <person name="Luecker S."/>
            <person name="Lage O.M."/>
            <person name="Pohl T."/>
            <person name="Merkel B.J."/>
            <person name="Hornburger P."/>
            <person name="Mueller R.-W."/>
            <person name="Bruemmer F."/>
            <person name="Labrenz M."/>
            <person name="Spormann A.M."/>
            <person name="Op den Camp H."/>
            <person name="Overmann J."/>
            <person name="Amann R."/>
            <person name="Jetten M.S.M."/>
            <person name="Mascher T."/>
            <person name="Medema M.H."/>
            <person name="Devos D.P."/>
            <person name="Kaster A.-K."/>
            <person name="Ovreas L."/>
            <person name="Rohde M."/>
            <person name="Galperin M.Y."/>
            <person name="Jogler C."/>
        </authorList>
    </citation>
    <scope>NUCLEOTIDE SEQUENCE [LARGE SCALE GENOMIC DNA]</scope>
    <source>
        <strain evidence="2 3">Pla133</strain>
    </source>
</reference>
<dbReference type="RefSeq" id="WP_145062930.1">
    <property type="nucleotide sequence ID" value="NZ_CP036287.1"/>
</dbReference>
<keyword evidence="1" id="KW-0732">Signal</keyword>
<dbReference type="AlphaFoldDB" id="A0A518BFZ6"/>
<dbReference type="KEGG" id="pbap:Pla133_09520"/>
<evidence type="ECO:0008006" key="4">
    <source>
        <dbReference type="Google" id="ProtNLM"/>
    </source>
</evidence>